<organism evidence="5 6">
    <name type="scientific">Aphanocapsa feldmannii 277cV</name>
    <dbReference type="NCBI Taxonomy" id="2507553"/>
    <lineage>
        <taxon>Bacteria</taxon>
        <taxon>Bacillati</taxon>
        <taxon>Cyanobacteriota</taxon>
        <taxon>Cyanophyceae</taxon>
        <taxon>Oscillatoriophycideae</taxon>
        <taxon>Chroococcales</taxon>
        <taxon>Microcystaceae</taxon>
        <taxon>Aphanocapsa</taxon>
    </lineage>
</organism>
<dbReference type="AlphaFoldDB" id="A0A524RKL0"/>
<keyword evidence="1" id="KW-0479">Metal-binding</keyword>
<proteinExistence type="predicted"/>
<evidence type="ECO:0000256" key="3">
    <source>
        <dbReference type="SAM" id="MobiDB-lite"/>
    </source>
</evidence>
<feature type="region of interest" description="Disordered" evidence="3">
    <location>
        <begin position="46"/>
        <end position="73"/>
    </location>
</feature>
<dbReference type="PANTHER" id="PTHR43616">
    <property type="entry name" value="GLYCEROL DEHYDROGENASE"/>
    <property type="match status" value="1"/>
</dbReference>
<dbReference type="Gene3D" id="3.40.50.1970">
    <property type="match status" value="1"/>
</dbReference>
<sequence>MSSWLVIDSESILCDRGTHDPACGAVRQLPTLGVIHPSATVLSPSDAAIGRKSLKRPQQEQCGERPAGLPDSHPQCIAPARVLRGPDALIQGLPLIRDLGKVPFLLGPGAAAAQQREQLAESLALTGGQQGRLHHDCCDSDLRRLEQEARAATADLIIAMGGGKVLDAGKLLAHSLALPVVTIPTSAATCAGWTALANVYSEAGAFRGDVALNSCPELLIFDHGLVASAPPRTLASGIADGIAKWYEASVSSRDSQDSFVMQAVQQARLLRDLLLLEGIGAMEKPGSAEWIHVVEACGLSAGLIGGLGGARCRTVAAHAVHNGLTQSPRCRGWLHGEKVGVGILVQLRLEEVLGAQPLAAVAREQLLPFYERLGLPASLWDLGLGEASLADLLEICRFACREGSDLHHLPFPVSPEQLLTALVEIPCARTAG</sequence>
<feature type="domain" description="Alcohol dehydrogenase iron-type/glycerol dehydrogenase GldA" evidence="4">
    <location>
        <begin position="79"/>
        <end position="222"/>
    </location>
</feature>
<evidence type="ECO:0000256" key="2">
    <source>
        <dbReference type="ARBA" id="ARBA00023002"/>
    </source>
</evidence>
<dbReference type="GO" id="GO:0046872">
    <property type="term" value="F:metal ion binding"/>
    <property type="evidence" value="ECO:0007669"/>
    <property type="project" value="UniProtKB-KW"/>
</dbReference>
<comment type="caution">
    <text evidence="5">The sequence shown here is derived from an EMBL/GenBank/DDBJ whole genome shotgun (WGS) entry which is preliminary data.</text>
</comment>
<dbReference type="SUPFAM" id="SSF56796">
    <property type="entry name" value="Dehydroquinate synthase-like"/>
    <property type="match status" value="1"/>
</dbReference>
<evidence type="ECO:0000259" key="4">
    <source>
        <dbReference type="Pfam" id="PF00465"/>
    </source>
</evidence>
<name>A0A524RKL0_9CHRO</name>
<dbReference type="Proteomes" id="UP000317990">
    <property type="component" value="Unassembled WGS sequence"/>
</dbReference>
<dbReference type="InterPro" id="IPR001670">
    <property type="entry name" value="ADH_Fe/GldA"/>
</dbReference>
<reference evidence="5 6" key="1">
    <citation type="journal article" date="2019" name="mSystems">
        <title>Life at home and on the roam: Genomic adaptions reflect the dual lifestyle of an intracellular, facultative symbiont.</title>
        <authorList>
            <person name="Burgsdorf I."/>
        </authorList>
    </citation>
    <scope>NUCLEOTIDE SEQUENCE [LARGE SCALE GENOMIC DNA]</scope>
    <source>
        <strain evidence="5">277cV</strain>
    </source>
</reference>
<keyword evidence="2" id="KW-0560">Oxidoreductase</keyword>
<dbReference type="EMBL" id="SRMO01000094">
    <property type="protein sequence ID" value="TGG90210.1"/>
    <property type="molecule type" value="Genomic_DNA"/>
</dbReference>
<dbReference type="InterPro" id="IPR016205">
    <property type="entry name" value="Glycerol_DH"/>
</dbReference>
<dbReference type="Pfam" id="PF00465">
    <property type="entry name" value="Fe-ADH"/>
    <property type="match status" value="1"/>
</dbReference>
<evidence type="ECO:0000313" key="5">
    <source>
        <dbReference type="EMBL" id="TGG90210.1"/>
    </source>
</evidence>
<dbReference type="PANTHER" id="PTHR43616:SF3">
    <property type="entry name" value="HYDROXYCARBOXYLATE DEHYDROGENASE A"/>
    <property type="match status" value="1"/>
</dbReference>
<dbReference type="Gene3D" id="1.20.1090.10">
    <property type="entry name" value="Dehydroquinate synthase-like - alpha domain"/>
    <property type="match status" value="1"/>
</dbReference>
<accession>A0A524RKL0</accession>
<evidence type="ECO:0000313" key="6">
    <source>
        <dbReference type="Proteomes" id="UP000317990"/>
    </source>
</evidence>
<evidence type="ECO:0000256" key="1">
    <source>
        <dbReference type="ARBA" id="ARBA00022723"/>
    </source>
</evidence>
<dbReference type="GO" id="GO:0016614">
    <property type="term" value="F:oxidoreductase activity, acting on CH-OH group of donors"/>
    <property type="evidence" value="ECO:0007669"/>
    <property type="project" value="InterPro"/>
</dbReference>
<protein>
    <submittedName>
        <fullName evidence="5">Iron-containing alcohol dehydrogenase family protein</fullName>
    </submittedName>
</protein>
<gene>
    <name evidence="5" type="ORF">ERJ67_11235</name>
</gene>